<feature type="transmembrane region" description="Helical" evidence="13">
    <location>
        <begin position="12"/>
        <end position="30"/>
    </location>
</feature>
<dbReference type="GO" id="GO:0016787">
    <property type="term" value="F:hydrolase activity"/>
    <property type="evidence" value="ECO:0007669"/>
    <property type="project" value="UniProtKB-KW"/>
</dbReference>
<dbReference type="STRING" id="546269.HMPREF0389_01495"/>
<dbReference type="GO" id="GO:0005886">
    <property type="term" value="C:plasma membrane"/>
    <property type="evidence" value="ECO:0007669"/>
    <property type="project" value="UniProtKB-SubCell"/>
</dbReference>
<dbReference type="Pfam" id="PF00430">
    <property type="entry name" value="ATP-synt_B"/>
    <property type="match status" value="1"/>
</dbReference>
<evidence type="ECO:0000256" key="11">
    <source>
        <dbReference type="ARBA" id="ARBA00025198"/>
    </source>
</evidence>
<dbReference type="InterPro" id="IPR002146">
    <property type="entry name" value="ATP_synth_b/b'su_bac/chlpt"/>
</dbReference>
<comment type="subunit">
    <text evidence="13">F-type ATPases have 2 components, F(1) - the catalytic core - and F(0) - the membrane proton channel. F(1) has five subunits: alpha(3), beta(3), gamma(1), delta(1), epsilon(1). F(0) has three main subunits: a(1), b(2) and c(10-14). The alpha and beta chains form an alternating ring which encloses part of the gamma chain. F(1) is attached to F(0) by a central stalk formed by the gamma and epsilon chains, while a peripheral stalk is formed by the delta and b chains.</text>
</comment>
<evidence type="ECO:0000256" key="12">
    <source>
        <dbReference type="ARBA" id="ARBA00037847"/>
    </source>
</evidence>
<evidence type="ECO:0000256" key="2">
    <source>
        <dbReference type="ARBA" id="ARBA00022448"/>
    </source>
</evidence>
<evidence type="ECO:0000256" key="3">
    <source>
        <dbReference type="ARBA" id="ARBA00022475"/>
    </source>
</evidence>
<accession>D6GTQ6</accession>
<comment type="function">
    <text evidence="11 13">F(1)F(0) ATP synthase produces ATP from ADP in the presence of a proton or sodium gradient. F-type ATPases consist of two structural domains, F(1) containing the extramembraneous catalytic core and F(0) containing the membrane proton channel, linked together by a central stalk and a peripheral stalk. During catalysis, ATP synthesis in the catalytic domain of F(1) is coupled via a rotary mechanism of the central stalk subunits to proton translocation.</text>
</comment>
<keyword evidence="6 13" id="KW-0375">Hydrogen ion transport</keyword>
<keyword evidence="2 13" id="KW-0813">Transport</keyword>
<evidence type="ECO:0000313" key="17">
    <source>
        <dbReference type="Proteomes" id="UP000007468"/>
    </source>
</evidence>
<keyword evidence="9 13" id="KW-0472">Membrane</keyword>
<dbReference type="KEGG" id="faa:HMPREF0389_01495"/>
<dbReference type="CDD" id="cd06503">
    <property type="entry name" value="ATP-synt_Fo_b"/>
    <property type="match status" value="1"/>
</dbReference>
<evidence type="ECO:0000313" key="16">
    <source>
        <dbReference type="EMBL" id="EFE27863.1"/>
    </source>
</evidence>
<evidence type="ECO:0000256" key="9">
    <source>
        <dbReference type="ARBA" id="ARBA00023136"/>
    </source>
</evidence>
<protein>
    <recommendedName>
        <fullName evidence="13">ATP synthase subunit b</fullName>
    </recommendedName>
    <alternativeName>
        <fullName evidence="13">ATP synthase F(0) sector subunit b</fullName>
    </alternativeName>
    <alternativeName>
        <fullName evidence="13">ATPase subunit I</fullName>
    </alternativeName>
    <alternativeName>
        <fullName evidence="13">F-type ATPase subunit b</fullName>
        <shortName evidence="13">F-ATPase subunit b</shortName>
    </alternativeName>
</protein>
<feature type="coiled-coil region" evidence="15">
    <location>
        <begin position="39"/>
        <end position="132"/>
    </location>
</feature>
<keyword evidence="8 13" id="KW-0406">Ion transport</keyword>
<comment type="subcellular location">
    <subcellularLocation>
        <location evidence="13">Cell membrane</location>
        <topology evidence="13">Single-pass membrane protein</topology>
    </subcellularLocation>
    <subcellularLocation>
        <location evidence="12">Endomembrane system</location>
        <topology evidence="12">Single-pass membrane protein</topology>
    </subcellularLocation>
</comment>
<dbReference type="InterPro" id="IPR005864">
    <property type="entry name" value="ATP_synth_F0_bsu_bac"/>
</dbReference>
<dbReference type="GO" id="GO:0046961">
    <property type="term" value="F:proton-transporting ATPase activity, rotational mechanism"/>
    <property type="evidence" value="ECO:0007669"/>
    <property type="project" value="TreeGrafter"/>
</dbReference>
<dbReference type="AlphaFoldDB" id="D6GTQ6"/>
<dbReference type="InterPro" id="IPR028987">
    <property type="entry name" value="ATP_synth_B-like_membr_sf"/>
</dbReference>
<keyword evidence="15" id="KW-0175">Coiled coil</keyword>
<dbReference type="GO" id="GO:0045259">
    <property type="term" value="C:proton-transporting ATP synthase complex"/>
    <property type="evidence" value="ECO:0007669"/>
    <property type="project" value="UniProtKB-KW"/>
</dbReference>
<proteinExistence type="inferred from homology"/>
<evidence type="ECO:0000256" key="14">
    <source>
        <dbReference type="RuleBase" id="RU003848"/>
    </source>
</evidence>
<dbReference type="HAMAP" id="MF_01398">
    <property type="entry name" value="ATP_synth_b_bprime"/>
    <property type="match status" value="1"/>
</dbReference>
<dbReference type="NCBIfam" id="TIGR01144">
    <property type="entry name" value="ATP_synt_b"/>
    <property type="match status" value="1"/>
</dbReference>
<dbReference type="EMBL" id="CP002390">
    <property type="protein sequence ID" value="EFE27863.1"/>
    <property type="molecule type" value="Genomic_DNA"/>
</dbReference>
<dbReference type="RefSeq" id="WP_014262445.1">
    <property type="nucleotide sequence ID" value="NC_016630.1"/>
</dbReference>
<gene>
    <name evidence="13 16" type="primary">atpF</name>
    <name evidence="16" type="ordered locus">HMPREF0389_01495</name>
</gene>
<dbReference type="eggNOG" id="COG0711">
    <property type="taxonomic scope" value="Bacteria"/>
</dbReference>
<dbReference type="InterPro" id="IPR050059">
    <property type="entry name" value="ATP_synthase_B_chain"/>
</dbReference>
<keyword evidence="10 13" id="KW-0066">ATP synthesis</keyword>
<keyword evidence="5 13" id="KW-0812">Transmembrane</keyword>
<name>D6GTQ6_FILAD</name>
<keyword evidence="4 13" id="KW-0138">CF(0)</keyword>
<evidence type="ECO:0000256" key="7">
    <source>
        <dbReference type="ARBA" id="ARBA00022989"/>
    </source>
</evidence>
<evidence type="ECO:0000256" key="15">
    <source>
        <dbReference type="SAM" id="Coils"/>
    </source>
</evidence>
<evidence type="ECO:0000256" key="13">
    <source>
        <dbReference type="HAMAP-Rule" id="MF_01398"/>
    </source>
</evidence>
<evidence type="ECO:0000256" key="8">
    <source>
        <dbReference type="ARBA" id="ARBA00023065"/>
    </source>
</evidence>
<comment type="function">
    <text evidence="13">Component of the F(0) channel, it forms part of the peripheral stalk, linking F(1) to F(0).</text>
</comment>
<sequence>MNFIKDGLVSLGRWNVLFTILNTFILYLGLKHFLFEPVKKMMDERTAEIEEQLDSAKRTEELANETYEQYQEKMRNAKEEGMKLILEARHNAQAQYDDIVKSARKEAESVKKKSEEDILREKEKVMDGMKDEIGEMAILIAEQVIKKNIEPQIQGELIDELIQNVGDSQWQK</sequence>
<comment type="similarity">
    <text evidence="1 13 14">Belongs to the ATPase B chain family.</text>
</comment>
<dbReference type="SUPFAM" id="SSF81573">
    <property type="entry name" value="F1F0 ATP synthase subunit B, membrane domain"/>
    <property type="match status" value="1"/>
</dbReference>
<evidence type="ECO:0000256" key="5">
    <source>
        <dbReference type="ARBA" id="ARBA00022692"/>
    </source>
</evidence>
<organism evidence="16 17">
    <name type="scientific">Filifactor alocis (strain ATCC 35896 / CCUG 47790 / D40 B5)</name>
    <name type="common">Fusobacterium alocis</name>
    <dbReference type="NCBI Taxonomy" id="546269"/>
    <lineage>
        <taxon>Bacteria</taxon>
        <taxon>Bacillati</taxon>
        <taxon>Bacillota</taxon>
        <taxon>Clostridia</taxon>
        <taxon>Peptostreptococcales</taxon>
        <taxon>Filifactoraceae</taxon>
        <taxon>Filifactor</taxon>
    </lineage>
</organism>
<evidence type="ECO:0000256" key="10">
    <source>
        <dbReference type="ARBA" id="ARBA00023310"/>
    </source>
</evidence>
<keyword evidence="16" id="KW-0378">Hydrolase</keyword>
<evidence type="ECO:0000256" key="4">
    <source>
        <dbReference type="ARBA" id="ARBA00022547"/>
    </source>
</evidence>
<evidence type="ECO:0000256" key="1">
    <source>
        <dbReference type="ARBA" id="ARBA00005513"/>
    </source>
</evidence>
<dbReference type="GO" id="GO:0046933">
    <property type="term" value="F:proton-transporting ATP synthase activity, rotational mechanism"/>
    <property type="evidence" value="ECO:0007669"/>
    <property type="project" value="UniProtKB-UniRule"/>
</dbReference>
<dbReference type="Proteomes" id="UP000007468">
    <property type="component" value="Chromosome"/>
</dbReference>
<evidence type="ECO:0000256" key="6">
    <source>
        <dbReference type="ARBA" id="ARBA00022781"/>
    </source>
</evidence>
<dbReference type="Gene3D" id="6.10.250.1580">
    <property type="match status" value="1"/>
</dbReference>
<dbReference type="PANTHER" id="PTHR33445:SF1">
    <property type="entry name" value="ATP SYNTHASE SUBUNIT B"/>
    <property type="match status" value="1"/>
</dbReference>
<dbReference type="GO" id="GO:0012505">
    <property type="term" value="C:endomembrane system"/>
    <property type="evidence" value="ECO:0007669"/>
    <property type="project" value="UniProtKB-SubCell"/>
</dbReference>
<reference evidence="17" key="1">
    <citation type="submission" date="2010-12" db="EMBL/GenBank/DDBJ databases">
        <title>The genome sequence of Filifactor alocis strain ATCC 35896.</title>
        <authorList>
            <consortium name="The Broad Institute Genome Sequencing Platform"/>
            <person name="Ward D."/>
            <person name="Earl A."/>
            <person name="Feldgarden M."/>
            <person name="Young S.K."/>
            <person name="Gargeya S."/>
            <person name="Zeng Q."/>
            <person name="Alvarado L."/>
            <person name="Berlin A."/>
            <person name="Bochicchio J."/>
            <person name="Chapman S.B."/>
            <person name="Chen Z."/>
            <person name="Freedman E."/>
            <person name="Gellesch M."/>
            <person name="Goldberg J."/>
            <person name="Griggs A."/>
            <person name="Gujja S."/>
            <person name="Heilman E."/>
            <person name="Heiman D."/>
            <person name="Howarth C."/>
            <person name="Mehta T."/>
            <person name="Neiman D."/>
            <person name="Pearson M."/>
            <person name="Roberts A."/>
            <person name="Saif S."/>
            <person name="Shea T."/>
            <person name="Shenoy N."/>
            <person name="Sisk P."/>
            <person name="Stolte C."/>
            <person name="Sykes S."/>
            <person name="White J."/>
            <person name="Yandava C."/>
            <person name="Izard J."/>
            <person name="Blanton J.M."/>
            <person name="Baranova O.V."/>
            <person name="Tanner A.C."/>
            <person name="Dewhirst F.E."/>
            <person name="Haas B."/>
            <person name="Nusbaum C."/>
            <person name="Birren B."/>
        </authorList>
    </citation>
    <scope>NUCLEOTIDE SEQUENCE [LARGE SCALE GENOMIC DNA]</scope>
    <source>
        <strain evidence="17">ATCC 35896 / D40 B5</strain>
    </source>
</reference>
<dbReference type="PANTHER" id="PTHR33445">
    <property type="entry name" value="ATP SYNTHASE SUBUNIT B', CHLOROPLASTIC"/>
    <property type="match status" value="1"/>
</dbReference>
<keyword evidence="7 13" id="KW-1133">Transmembrane helix</keyword>
<keyword evidence="17" id="KW-1185">Reference proteome</keyword>
<keyword evidence="3 13" id="KW-1003">Cell membrane</keyword>